<dbReference type="AlphaFoldDB" id="A0A5J5F8R0"/>
<dbReference type="InterPro" id="IPR001128">
    <property type="entry name" value="Cyt_P450"/>
</dbReference>
<dbReference type="Proteomes" id="UP000326924">
    <property type="component" value="Unassembled WGS sequence"/>
</dbReference>
<evidence type="ECO:0000256" key="4">
    <source>
        <dbReference type="ARBA" id="ARBA00023002"/>
    </source>
</evidence>
<evidence type="ECO:0000256" key="3">
    <source>
        <dbReference type="ARBA" id="ARBA00022723"/>
    </source>
</evidence>
<protein>
    <submittedName>
        <fullName evidence="9">Cytochrome P450</fullName>
    </submittedName>
</protein>
<keyword evidence="7" id="KW-0349">Heme</keyword>
<dbReference type="InterPro" id="IPR050121">
    <property type="entry name" value="Cytochrome_P450_monoxygenase"/>
</dbReference>
<dbReference type="PANTHER" id="PTHR24305:SF187">
    <property type="entry name" value="P450, PUTATIVE (EUROFUNG)-RELATED"/>
    <property type="match status" value="1"/>
</dbReference>
<evidence type="ECO:0000256" key="1">
    <source>
        <dbReference type="ARBA" id="ARBA00001971"/>
    </source>
</evidence>
<feature type="transmembrane region" description="Helical" evidence="8">
    <location>
        <begin position="66"/>
        <end position="89"/>
    </location>
</feature>
<feature type="transmembrane region" description="Helical" evidence="8">
    <location>
        <begin position="12"/>
        <end position="30"/>
    </location>
</feature>
<dbReference type="InterPro" id="IPR002401">
    <property type="entry name" value="Cyt_P450_E_grp-I"/>
</dbReference>
<proteinExistence type="inferred from homology"/>
<dbReference type="InterPro" id="IPR036396">
    <property type="entry name" value="Cyt_P450_sf"/>
</dbReference>
<evidence type="ECO:0000256" key="5">
    <source>
        <dbReference type="ARBA" id="ARBA00023004"/>
    </source>
</evidence>
<evidence type="ECO:0000256" key="6">
    <source>
        <dbReference type="ARBA" id="ARBA00023033"/>
    </source>
</evidence>
<dbReference type="Gene3D" id="1.10.630.10">
    <property type="entry name" value="Cytochrome P450"/>
    <property type="match status" value="1"/>
</dbReference>
<evidence type="ECO:0000313" key="10">
    <source>
        <dbReference type="Proteomes" id="UP000326924"/>
    </source>
</evidence>
<name>A0A5J5F8R0_9PEZI</name>
<dbReference type="InParanoid" id="A0A5J5F8R0"/>
<reference evidence="9 10" key="1">
    <citation type="submission" date="2019-09" db="EMBL/GenBank/DDBJ databases">
        <title>Draft genome of the ectomycorrhizal ascomycete Sphaerosporella brunnea.</title>
        <authorList>
            <consortium name="DOE Joint Genome Institute"/>
            <person name="Benucci G.M."/>
            <person name="Marozzi G."/>
            <person name="Antonielli L."/>
            <person name="Sanchez S."/>
            <person name="Marco P."/>
            <person name="Wang X."/>
            <person name="Falini L.B."/>
            <person name="Barry K."/>
            <person name="Haridas S."/>
            <person name="Lipzen A."/>
            <person name="Labutti K."/>
            <person name="Grigoriev I.V."/>
            <person name="Murat C."/>
            <person name="Martin F."/>
            <person name="Albertini E."/>
            <person name="Donnini D."/>
            <person name="Bonito G."/>
        </authorList>
    </citation>
    <scope>NUCLEOTIDE SEQUENCE [LARGE SCALE GENOMIC DNA]</scope>
    <source>
        <strain evidence="9 10">Sb_GMNB300</strain>
    </source>
</reference>
<dbReference type="CDD" id="cd11061">
    <property type="entry name" value="CYP67-like"/>
    <property type="match status" value="1"/>
</dbReference>
<evidence type="ECO:0000256" key="2">
    <source>
        <dbReference type="ARBA" id="ARBA00010617"/>
    </source>
</evidence>
<dbReference type="EMBL" id="VXIS01000014">
    <property type="protein sequence ID" value="KAA8913472.1"/>
    <property type="molecule type" value="Genomic_DNA"/>
</dbReference>
<feature type="transmembrane region" description="Helical" evidence="8">
    <location>
        <begin position="39"/>
        <end position="60"/>
    </location>
</feature>
<dbReference type="PRINTS" id="PR00463">
    <property type="entry name" value="EP450I"/>
</dbReference>
<comment type="cofactor">
    <cofactor evidence="1 7">
        <name>heme</name>
        <dbReference type="ChEBI" id="CHEBI:30413"/>
    </cofactor>
</comment>
<evidence type="ECO:0000256" key="8">
    <source>
        <dbReference type="SAM" id="Phobius"/>
    </source>
</evidence>
<dbReference type="GO" id="GO:0020037">
    <property type="term" value="F:heme binding"/>
    <property type="evidence" value="ECO:0007669"/>
    <property type="project" value="InterPro"/>
</dbReference>
<organism evidence="9 10">
    <name type="scientific">Sphaerosporella brunnea</name>
    <dbReference type="NCBI Taxonomy" id="1250544"/>
    <lineage>
        <taxon>Eukaryota</taxon>
        <taxon>Fungi</taxon>
        <taxon>Dikarya</taxon>
        <taxon>Ascomycota</taxon>
        <taxon>Pezizomycotina</taxon>
        <taxon>Pezizomycetes</taxon>
        <taxon>Pezizales</taxon>
        <taxon>Pyronemataceae</taxon>
        <taxon>Sphaerosporella</taxon>
    </lineage>
</organism>
<dbReference type="GO" id="GO:0004497">
    <property type="term" value="F:monooxygenase activity"/>
    <property type="evidence" value="ECO:0007669"/>
    <property type="project" value="UniProtKB-KW"/>
</dbReference>
<dbReference type="GO" id="GO:0005506">
    <property type="term" value="F:iron ion binding"/>
    <property type="evidence" value="ECO:0007669"/>
    <property type="project" value="InterPro"/>
</dbReference>
<sequence>MVISTVSSLPSQLSLASAVLGVTSHWAYFIHGDRNTQSFVFFIVLIVGPAALAAALHGVAGVALMQALAVAAVSTGSYLAGLFASIVVYRLWLHPAAHFPGPFPARVTQLFYPYAYMRCNGQYYRLQKAWFDTYGDVVRTGPNEVIVADPSVLPHLAKAAKGAWYSIGQSNPSVHSVRDVRTHSIRRRVWDRAFTPAAIAGCVATVQRYRERLLQALASGERGETNITACVSHFAFDTMGRLTYGRDFGMLEKQGRDGSDYFLRMTHASMRVVGLLGHVPWLLVLLERLGAAGKDHMRFLKWCDEMTEERRRRGMVGGVRDLFQVLLEAEDGNKHPHHVPLRGDSRTAIVAGSDTTASTLITLFTYLADSPEALKELQQDLDSIPEDSTDSRLLNACIDEALRLNPPVPSGVSRTSPPEGIALDNGTFIPGGIDVLFPLWASSHDPRWFDSPDEFRPHRWLDSSPEELAKMKAVFHPFWLGRYGCAGKPLAMVQLRDVAAAVVRRFEFSLVGSVEEAFDRCVDTFTVEMGEVRCVFKGRERA</sequence>
<dbReference type="PRINTS" id="PR00385">
    <property type="entry name" value="P450"/>
</dbReference>
<dbReference type="GO" id="GO:0016705">
    <property type="term" value="F:oxidoreductase activity, acting on paired donors, with incorporation or reduction of molecular oxygen"/>
    <property type="evidence" value="ECO:0007669"/>
    <property type="project" value="InterPro"/>
</dbReference>
<keyword evidence="10" id="KW-1185">Reference proteome</keyword>
<keyword evidence="5 7" id="KW-0408">Iron</keyword>
<evidence type="ECO:0000256" key="7">
    <source>
        <dbReference type="PIRSR" id="PIRSR602401-1"/>
    </source>
</evidence>
<evidence type="ECO:0000313" key="9">
    <source>
        <dbReference type="EMBL" id="KAA8913472.1"/>
    </source>
</evidence>
<dbReference type="OrthoDB" id="6692864at2759"/>
<keyword evidence="6" id="KW-0503">Monooxygenase</keyword>
<keyword evidence="8" id="KW-0812">Transmembrane</keyword>
<dbReference type="SUPFAM" id="SSF48264">
    <property type="entry name" value="Cytochrome P450"/>
    <property type="match status" value="1"/>
</dbReference>
<keyword evidence="8" id="KW-0472">Membrane</keyword>
<dbReference type="FunCoup" id="A0A5J5F8R0">
    <property type="interactions" value="1532"/>
</dbReference>
<feature type="binding site" description="axial binding residue" evidence="7">
    <location>
        <position position="485"/>
    </location>
    <ligand>
        <name>heme</name>
        <dbReference type="ChEBI" id="CHEBI:30413"/>
    </ligand>
    <ligandPart>
        <name>Fe</name>
        <dbReference type="ChEBI" id="CHEBI:18248"/>
    </ligandPart>
</feature>
<gene>
    <name evidence="9" type="ORF">FN846DRAFT_929240</name>
</gene>
<dbReference type="Pfam" id="PF00067">
    <property type="entry name" value="p450"/>
    <property type="match status" value="1"/>
</dbReference>
<keyword evidence="4" id="KW-0560">Oxidoreductase</keyword>
<dbReference type="PANTHER" id="PTHR24305">
    <property type="entry name" value="CYTOCHROME P450"/>
    <property type="match status" value="1"/>
</dbReference>
<comment type="caution">
    <text evidence="9">The sequence shown here is derived from an EMBL/GenBank/DDBJ whole genome shotgun (WGS) entry which is preliminary data.</text>
</comment>
<keyword evidence="3 7" id="KW-0479">Metal-binding</keyword>
<keyword evidence="8" id="KW-1133">Transmembrane helix</keyword>
<comment type="similarity">
    <text evidence="2">Belongs to the cytochrome P450 family.</text>
</comment>
<accession>A0A5J5F8R0</accession>